<accession>A0A7H2PM57</accession>
<protein>
    <submittedName>
        <fullName evidence="5">N-acetyltransferase family protein</fullName>
    </submittedName>
</protein>
<dbReference type="FunFam" id="3.40.630.30:FF:000026">
    <property type="entry name" value="Phosphinothricin acetyltransferase"/>
    <property type="match status" value="1"/>
</dbReference>
<dbReference type="InterPro" id="IPR016181">
    <property type="entry name" value="Acyl_CoA_acyltransferase"/>
</dbReference>
<comment type="catalytic activity">
    <reaction evidence="3">
        <text>L-methionine sulfoximine + acetyl-CoA = N-acetyl-L-methionine sulfoximine + CoA + H(+)</text>
        <dbReference type="Rhea" id="RHEA:47660"/>
        <dbReference type="ChEBI" id="CHEBI:15378"/>
        <dbReference type="ChEBI" id="CHEBI:57287"/>
        <dbReference type="ChEBI" id="CHEBI:57288"/>
        <dbReference type="ChEBI" id="CHEBI:87826"/>
        <dbReference type="ChEBI" id="CHEBI:87827"/>
    </reaction>
</comment>
<evidence type="ECO:0000256" key="3">
    <source>
        <dbReference type="ARBA" id="ARBA00050603"/>
    </source>
</evidence>
<organism evidence="5 6">
    <name type="scientific">Acinetobacter seifertii</name>
    <dbReference type="NCBI Taxonomy" id="1530123"/>
    <lineage>
        <taxon>Bacteria</taxon>
        <taxon>Pseudomonadati</taxon>
        <taxon>Pseudomonadota</taxon>
        <taxon>Gammaproteobacteria</taxon>
        <taxon>Moraxellales</taxon>
        <taxon>Moraxellaceae</taxon>
        <taxon>Acinetobacter</taxon>
        <taxon>Acinetobacter calcoaceticus/baumannii complex</taxon>
    </lineage>
</organism>
<dbReference type="PROSITE" id="PS51186">
    <property type="entry name" value="GNAT"/>
    <property type="match status" value="1"/>
</dbReference>
<dbReference type="RefSeq" id="WP_151685901.1">
    <property type="nucleotide sequence ID" value="NZ_BKEE01000069.1"/>
</dbReference>
<name>A0A7H2PM57_9GAMM</name>
<evidence type="ECO:0000256" key="4">
    <source>
        <dbReference type="ARBA" id="ARBA00051334"/>
    </source>
</evidence>
<reference evidence="5 6" key="2">
    <citation type="submission" date="2020-09" db="EMBL/GenBank/DDBJ databases">
        <authorList>
            <person name="Chen F.-J."/>
            <person name="Lee Y.-T."/>
        </authorList>
    </citation>
    <scope>NUCLEOTIDE SEQUENCE [LARGE SCALE GENOMIC DNA]</scope>
    <source>
        <strain evidence="5 6">AS73</strain>
    </source>
</reference>
<dbReference type="EMBL" id="CP061561">
    <property type="protein sequence ID" value="QNX03940.1"/>
    <property type="molecule type" value="Genomic_DNA"/>
</dbReference>
<gene>
    <name evidence="5" type="ORF">IC796_10965</name>
</gene>
<sequence>MNYSLDSSFRLIDCNEAEHAVAILEILNDAIINSTALYDYVPRSLDSMKTWFSVKRENGFPIIGVIDESGKLLGFASWGTFRAFPAYKYTVEHSIYIHHEHRGTGLSKVLMQVLIQRAQEAQLHVLIGCIDATNQASIGLHEKLGFTYAGTFKQVGFKFGQWLDAAFYQLILNTPFEPIDG</sequence>
<keyword evidence="1 5" id="KW-0808">Transferase</keyword>
<evidence type="ECO:0000256" key="1">
    <source>
        <dbReference type="ARBA" id="ARBA00022679"/>
    </source>
</evidence>
<comment type="catalytic activity">
    <reaction evidence="4">
        <text>L-methionine sulfone + acetyl-CoA = N-acetyl-L-methionine sulfone + CoA + H(+)</text>
        <dbReference type="Rhea" id="RHEA:47656"/>
        <dbReference type="ChEBI" id="CHEBI:15378"/>
        <dbReference type="ChEBI" id="CHEBI:57287"/>
        <dbReference type="ChEBI" id="CHEBI:57288"/>
        <dbReference type="ChEBI" id="CHEBI:87824"/>
        <dbReference type="ChEBI" id="CHEBI:87825"/>
    </reaction>
</comment>
<reference evidence="6" key="1">
    <citation type="submission" date="2020-09" db="EMBL/GenBank/DDBJ databases">
        <title>Clinical and molecular characterization of Acinetobacter seifertii in Taiwan.</title>
        <authorList>
            <person name="Li L.-H."/>
            <person name="Yang Y.-S."/>
            <person name="Sun J.-R."/>
            <person name="Huang T.-W."/>
            <person name="Huang W.-C."/>
            <person name="Wang Y.-C."/>
            <person name="Kuo T.-H."/>
            <person name="Kuo S.-C."/>
            <person name="Chen T.-L."/>
        </authorList>
    </citation>
    <scope>NUCLEOTIDE SEQUENCE [LARGE SCALE GENOMIC DNA]</scope>
    <source>
        <strain evidence="6">AS73</strain>
    </source>
</reference>
<evidence type="ECO:0000313" key="6">
    <source>
        <dbReference type="Proteomes" id="UP000516862"/>
    </source>
</evidence>
<dbReference type="PANTHER" id="PTHR43072">
    <property type="entry name" value="N-ACETYLTRANSFERASE"/>
    <property type="match status" value="1"/>
</dbReference>
<evidence type="ECO:0000256" key="2">
    <source>
        <dbReference type="ARBA" id="ARBA00023315"/>
    </source>
</evidence>
<evidence type="ECO:0000313" key="5">
    <source>
        <dbReference type="EMBL" id="QNX03940.1"/>
    </source>
</evidence>
<dbReference type="Proteomes" id="UP000516862">
    <property type="component" value="Chromosome"/>
</dbReference>
<keyword evidence="2" id="KW-0012">Acyltransferase</keyword>
<dbReference type="CDD" id="cd04301">
    <property type="entry name" value="NAT_SF"/>
    <property type="match status" value="1"/>
</dbReference>
<proteinExistence type="predicted"/>
<dbReference type="GO" id="GO:0016747">
    <property type="term" value="F:acyltransferase activity, transferring groups other than amino-acyl groups"/>
    <property type="evidence" value="ECO:0007669"/>
    <property type="project" value="InterPro"/>
</dbReference>
<dbReference type="SUPFAM" id="SSF55729">
    <property type="entry name" value="Acyl-CoA N-acyltransferases (Nat)"/>
    <property type="match status" value="1"/>
</dbReference>
<dbReference type="PANTHER" id="PTHR43072:SF23">
    <property type="entry name" value="UPF0039 PROTEIN C11D3.02C"/>
    <property type="match status" value="1"/>
</dbReference>
<dbReference type="AlphaFoldDB" id="A0A7H2PM57"/>
<dbReference type="Pfam" id="PF00583">
    <property type="entry name" value="Acetyltransf_1"/>
    <property type="match status" value="1"/>
</dbReference>
<dbReference type="InterPro" id="IPR000182">
    <property type="entry name" value="GNAT_dom"/>
</dbReference>
<dbReference type="Gene3D" id="3.40.630.30">
    <property type="match status" value="1"/>
</dbReference>